<organism evidence="2 3">
    <name type="scientific">Aaosphaeria arxii CBS 175.79</name>
    <dbReference type="NCBI Taxonomy" id="1450172"/>
    <lineage>
        <taxon>Eukaryota</taxon>
        <taxon>Fungi</taxon>
        <taxon>Dikarya</taxon>
        <taxon>Ascomycota</taxon>
        <taxon>Pezizomycotina</taxon>
        <taxon>Dothideomycetes</taxon>
        <taxon>Pleosporomycetidae</taxon>
        <taxon>Pleosporales</taxon>
        <taxon>Pleosporales incertae sedis</taxon>
        <taxon>Aaosphaeria</taxon>
    </lineage>
</organism>
<keyword evidence="1" id="KW-0472">Membrane</keyword>
<name>A0A6A5X6E3_9PLEO</name>
<keyword evidence="3" id="KW-1185">Reference proteome</keyword>
<keyword evidence="1" id="KW-1133">Transmembrane helix</keyword>
<evidence type="ECO:0000313" key="3">
    <source>
        <dbReference type="Proteomes" id="UP000799778"/>
    </source>
</evidence>
<evidence type="ECO:0000256" key="1">
    <source>
        <dbReference type="SAM" id="Phobius"/>
    </source>
</evidence>
<keyword evidence="1" id="KW-0812">Transmembrane</keyword>
<protein>
    <submittedName>
        <fullName evidence="2">Uncharacterized protein</fullName>
    </submittedName>
</protein>
<accession>A0A6A5X6E3</accession>
<proteinExistence type="predicted"/>
<dbReference type="AlphaFoldDB" id="A0A6A5X6E3"/>
<dbReference type="Proteomes" id="UP000799778">
    <property type="component" value="Unassembled WGS sequence"/>
</dbReference>
<dbReference type="GeneID" id="54287109"/>
<sequence length="83" mass="8946">MPAIISPDVIKRALSDPENVARFVELVARKTKKVKSGKGKTKIKGGVIAGIVIAIIVAIIVLAIILFLLRRNRRKKIAAAPAH</sequence>
<feature type="transmembrane region" description="Helical" evidence="1">
    <location>
        <begin position="47"/>
        <end position="69"/>
    </location>
</feature>
<dbReference type="EMBL" id="ML978083">
    <property type="protein sequence ID" value="KAF2008519.1"/>
    <property type="molecule type" value="Genomic_DNA"/>
</dbReference>
<reference evidence="2" key="1">
    <citation type="journal article" date="2020" name="Stud. Mycol.">
        <title>101 Dothideomycetes genomes: a test case for predicting lifestyles and emergence of pathogens.</title>
        <authorList>
            <person name="Haridas S."/>
            <person name="Albert R."/>
            <person name="Binder M."/>
            <person name="Bloem J."/>
            <person name="Labutti K."/>
            <person name="Salamov A."/>
            <person name="Andreopoulos B."/>
            <person name="Baker S."/>
            <person name="Barry K."/>
            <person name="Bills G."/>
            <person name="Bluhm B."/>
            <person name="Cannon C."/>
            <person name="Castanera R."/>
            <person name="Culley D."/>
            <person name="Daum C."/>
            <person name="Ezra D."/>
            <person name="Gonzalez J."/>
            <person name="Henrissat B."/>
            <person name="Kuo A."/>
            <person name="Liang C."/>
            <person name="Lipzen A."/>
            <person name="Lutzoni F."/>
            <person name="Magnuson J."/>
            <person name="Mondo S."/>
            <person name="Nolan M."/>
            <person name="Ohm R."/>
            <person name="Pangilinan J."/>
            <person name="Park H.-J."/>
            <person name="Ramirez L."/>
            <person name="Alfaro M."/>
            <person name="Sun H."/>
            <person name="Tritt A."/>
            <person name="Yoshinaga Y."/>
            <person name="Zwiers L.-H."/>
            <person name="Turgeon B."/>
            <person name="Goodwin S."/>
            <person name="Spatafora J."/>
            <person name="Crous P."/>
            <person name="Grigoriev I."/>
        </authorList>
    </citation>
    <scope>NUCLEOTIDE SEQUENCE</scope>
    <source>
        <strain evidence="2">CBS 175.79</strain>
    </source>
</reference>
<gene>
    <name evidence="2" type="ORF">BU24DRAFT_429350</name>
</gene>
<evidence type="ECO:0000313" key="2">
    <source>
        <dbReference type="EMBL" id="KAF2008519.1"/>
    </source>
</evidence>
<dbReference type="RefSeq" id="XP_033376858.1">
    <property type="nucleotide sequence ID" value="XM_033529712.1"/>
</dbReference>